<dbReference type="STRING" id="503106.A0A218YZW7"/>
<dbReference type="Pfam" id="PF02298">
    <property type="entry name" value="Cu_bind_like"/>
    <property type="match status" value="1"/>
</dbReference>
<feature type="region of interest" description="Disordered" evidence="1">
    <location>
        <begin position="163"/>
        <end position="196"/>
    </location>
</feature>
<dbReference type="PANTHER" id="PTHR34883">
    <property type="entry name" value="SERINE-RICH PROTEIN, PUTATIVE-RELATED-RELATED"/>
    <property type="match status" value="1"/>
</dbReference>
<evidence type="ECO:0000313" key="4">
    <source>
        <dbReference type="EMBL" id="OWP01367.1"/>
    </source>
</evidence>
<dbReference type="InterPro" id="IPR052953">
    <property type="entry name" value="Ser-rich/MCO-related"/>
</dbReference>
<dbReference type="InterPro" id="IPR003245">
    <property type="entry name" value="Phytocyanin_dom"/>
</dbReference>
<organism evidence="4 5">
    <name type="scientific">Diplocarpon coronariae</name>
    <dbReference type="NCBI Taxonomy" id="2795749"/>
    <lineage>
        <taxon>Eukaryota</taxon>
        <taxon>Fungi</taxon>
        <taxon>Dikarya</taxon>
        <taxon>Ascomycota</taxon>
        <taxon>Pezizomycotina</taxon>
        <taxon>Leotiomycetes</taxon>
        <taxon>Helotiales</taxon>
        <taxon>Drepanopezizaceae</taxon>
        <taxon>Diplocarpon</taxon>
    </lineage>
</organism>
<dbReference type="AlphaFoldDB" id="A0A218YZW7"/>
<dbReference type="GO" id="GO:0009055">
    <property type="term" value="F:electron transfer activity"/>
    <property type="evidence" value="ECO:0007669"/>
    <property type="project" value="InterPro"/>
</dbReference>
<comment type="caution">
    <text evidence="4">The sequence shown here is derived from an EMBL/GenBank/DDBJ whole genome shotgun (WGS) entry which is preliminary data.</text>
</comment>
<dbReference type="Proteomes" id="UP000242519">
    <property type="component" value="Unassembled WGS sequence"/>
</dbReference>
<gene>
    <name evidence="4" type="ORF">B2J93_2777</name>
</gene>
<evidence type="ECO:0000256" key="1">
    <source>
        <dbReference type="SAM" id="MobiDB-lite"/>
    </source>
</evidence>
<dbReference type="CDD" id="cd00920">
    <property type="entry name" value="Cupredoxin"/>
    <property type="match status" value="1"/>
</dbReference>
<keyword evidence="2" id="KW-0732">Signal</keyword>
<feature type="domain" description="Phytocyanin" evidence="3">
    <location>
        <begin position="39"/>
        <end position="124"/>
    </location>
</feature>
<name>A0A218YZW7_9HELO</name>
<dbReference type="EMBL" id="MZNU01000279">
    <property type="protein sequence ID" value="OWP01367.1"/>
    <property type="molecule type" value="Genomic_DNA"/>
</dbReference>
<sequence length="229" mass="23180">MQFITFALSAMSIGSALAQAGITVHVVRVGSMNGSLAYYPNRIKAAVGDMVQFQFAPNNHSVTQSSFDSPCQPIGTTSNVQGIFSGFMPVSASSTTTPTYTVMIKDMTPMWLYCSQAKHCQEGMAMVINENIAENSTRTLANYQELAKAAPVNVPGGTAAAGLGSSNSSGTAAGTGTGAGSASPADGIGGNTTSSAPNATISGSAAHQVRAAHALGLGPLVVIGFTLLL</sequence>
<evidence type="ECO:0000256" key="2">
    <source>
        <dbReference type="SAM" id="SignalP"/>
    </source>
</evidence>
<dbReference type="SUPFAM" id="SSF49503">
    <property type="entry name" value="Cupredoxins"/>
    <property type="match status" value="1"/>
</dbReference>
<reference evidence="4 5" key="1">
    <citation type="submission" date="2017-04" db="EMBL/GenBank/DDBJ databases">
        <title>Draft genome sequence of Marssonina coronaria NL1: causal agent of apple blotch.</title>
        <authorList>
            <person name="Cheng Q."/>
        </authorList>
    </citation>
    <scope>NUCLEOTIDE SEQUENCE [LARGE SCALE GENOMIC DNA]</scope>
    <source>
        <strain evidence="4 5">NL1</strain>
    </source>
</reference>
<proteinExistence type="predicted"/>
<feature type="signal peptide" evidence="2">
    <location>
        <begin position="1"/>
        <end position="18"/>
    </location>
</feature>
<dbReference type="InterPro" id="IPR008972">
    <property type="entry name" value="Cupredoxin"/>
</dbReference>
<evidence type="ECO:0000313" key="5">
    <source>
        <dbReference type="Proteomes" id="UP000242519"/>
    </source>
</evidence>
<accession>A0A218YZW7</accession>
<keyword evidence="5" id="KW-1185">Reference proteome</keyword>
<dbReference type="InParanoid" id="A0A218YZW7"/>
<dbReference type="PANTHER" id="PTHR34883:SF17">
    <property type="entry name" value="CUPREDOXIN"/>
    <property type="match status" value="1"/>
</dbReference>
<feature type="chain" id="PRO_5013098193" description="Phytocyanin domain-containing protein" evidence="2">
    <location>
        <begin position="19"/>
        <end position="229"/>
    </location>
</feature>
<dbReference type="Gene3D" id="2.60.40.420">
    <property type="entry name" value="Cupredoxins - blue copper proteins"/>
    <property type="match status" value="1"/>
</dbReference>
<protein>
    <recommendedName>
        <fullName evidence="3">Phytocyanin domain-containing protein</fullName>
    </recommendedName>
</protein>
<evidence type="ECO:0000259" key="3">
    <source>
        <dbReference type="Pfam" id="PF02298"/>
    </source>
</evidence>
<feature type="compositionally biased region" description="Low complexity" evidence="1">
    <location>
        <begin position="163"/>
        <end position="172"/>
    </location>
</feature>
<dbReference type="OrthoDB" id="5421909at2759"/>